<dbReference type="Pfam" id="PF13360">
    <property type="entry name" value="PQQ_2"/>
    <property type="match status" value="1"/>
</dbReference>
<sequence>MSTPPPPSQPPSGGFGAPQDPPPGGFGAPQPPAGPPAAPAGPPAPPAGPPAAPAAAQQPPAGQPAYGYPQADPGYGYPQQPAAPAQYGAPVPPAQPPAGGGGGDKRTQLMIVGAALLAIVLIVGGGLWYTSGDGGKEDIAQSDPSASPGGDKNPASAPGTEKVPGNPKSKTLYNQPVPAVTDIVSVNGSWLTDNTYVKSDVSKVVGYNVVDGGKKWEIPLAGEVCGATPHVSEKKTAILFRPAQPTAENKYPPCTEVGVIDLEAGKLVWSGNIKSANGGDKPIHFSEITLSGKTVAAAGVSGGGAAWNLADGKNLWQPKVDGESCRDTGYAGGEALAAIRKCGQHPNYTLHAQLLDPATGAPTGSYKLSQGIEYAHIVSTKPFVVAADVGDNAKGGKGVSDLFVVDAKGELKARIPLAAGSFAAKCGSTDVEKCSNMVVGNGKIYVPSAEHQGQSPTGRTNELLSFDLETGKQTTDRADAGERYTMYPLRMDGSNIIAYKVPPYDKGGQIVSIDGKTMKETLLMENPADKDIRRAETSFSPDFSSELRYHNGKLFMAKQNISKPYSSEPEYLFVSFTAS</sequence>
<feature type="domain" description="Pyrrolo-quinoline quinone repeat" evidence="3">
    <location>
        <begin position="256"/>
        <end position="480"/>
    </location>
</feature>
<dbReference type="Gene3D" id="2.130.10.10">
    <property type="entry name" value="YVTN repeat-like/Quinoprotein amine dehydrogenase"/>
    <property type="match status" value="1"/>
</dbReference>
<reference evidence="4" key="1">
    <citation type="submission" date="2022-08" db="EMBL/GenBank/DDBJ databases">
        <authorList>
            <person name="Tian L."/>
        </authorList>
    </citation>
    <scope>NUCLEOTIDE SEQUENCE</scope>
    <source>
        <strain evidence="4">CM253</strain>
    </source>
</reference>
<feature type="region of interest" description="Disordered" evidence="1">
    <location>
        <begin position="135"/>
        <end position="172"/>
    </location>
</feature>
<evidence type="ECO:0000256" key="2">
    <source>
        <dbReference type="SAM" id="Phobius"/>
    </source>
</evidence>
<name>A0ABY5PVL2_9ACTN</name>
<dbReference type="InterPro" id="IPR011048">
    <property type="entry name" value="Haem_d1_sf"/>
</dbReference>
<dbReference type="InterPro" id="IPR015943">
    <property type="entry name" value="WD40/YVTN_repeat-like_dom_sf"/>
</dbReference>
<keyword evidence="2" id="KW-0472">Membrane</keyword>
<proteinExistence type="predicted"/>
<dbReference type="EMBL" id="CP102514">
    <property type="protein sequence ID" value="UUY48207.1"/>
    <property type="molecule type" value="Genomic_DNA"/>
</dbReference>
<protein>
    <submittedName>
        <fullName evidence="4">PQQ-like beta-propeller repeat protein</fullName>
    </submittedName>
</protein>
<organism evidence="4 5">
    <name type="scientific">Streptomyces yangpuensis</name>
    <dbReference type="NCBI Taxonomy" id="1648182"/>
    <lineage>
        <taxon>Bacteria</taxon>
        <taxon>Bacillati</taxon>
        <taxon>Actinomycetota</taxon>
        <taxon>Actinomycetes</taxon>
        <taxon>Kitasatosporales</taxon>
        <taxon>Streptomycetaceae</taxon>
        <taxon>Streptomyces</taxon>
    </lineage>
</organism>
<dbReference type="RefSeq" id="WP_257855893.1">
    <property type="nucleotide sequence ID" value="NZ_CP102514.1"/>
</dbReference>
<dbReference type="SUPFAM" id="SSF51004">
    <property type="entry name" value="C-terminal (heme d1) domain of cytochrome cd1-nitrite reductase"/>
    <property type="match status" value="1"/>
</dbReference>
<feature type="compositionally biased region" description="Pro residues" evidence="1">
    <location>
        <begin position="1"/>
        <end position="10"/>
    </location>
</feature>
<feature type="compositionally biased region" description="Pro residues" evidence="1">
    <location>
        <begin position="19"/>
        <end position="52"/>
    </location>
</feature>
<evidence type="ECO:0000313" key="5">
    <source>
        <dbReference type="Proteomes" id="UP001057738"/>
    </source>
</evidence>
<keyword evidence="2" id="KW-1133">Transmembrane helix</keyword>
<accession>A0ABY5PVL2</accession>
<dbReference type="InterPro" id="IPR002372">
    <property type="entry name" value="PQQ_rpt_dom"/>
</dbReference>
<evidence type="ECO:0000259" key="3">
    <source>
        <dbReference type="Pfam" id="PF13360"/>
    </source>
</evidence>
<dbReference type="GeneID" id="95574569"/>
<feature type="compositionally biased region" description="Low complexity" evidence="1">
    <location>
        <begin position="53"/>
        <end position="89"/>
    </location>
</feature>
<evidence type="ECO:0000313" key="4">
    <source>
        <dbReference type="EMBL" id="UUY48207.1"/>
    </source>
</evidence>
<dbReference type="Proteomes" id="UP001057738">
    <property type="component" value="Chromosome"/>
</dbReference>
<feature type="transmembrane region" description="Helical" evidence="2">
    <location>
        <begin position="109"/>
        <end position="129"/>
    </location>
</feature>
<gene>
    <name evidence="4" type="ORF">NRK68_13885</name>
</gene>
<feature type="region of interest" description="Disordered" evidence="1">
    <location>
        <begin position="1"/>
        <end position="103"/>
    </location>
</feature>
<keyword evidence="2" id="KW-0812">Transmembrane</keyword>
<keyword evidence="5" id="KW-1185">Reference proteome</keyword>
<evidence type="ECO:0000256" key="1">
    <source>
        <dbReference type="SAM" id="MobiDB-lite"/>
    </source>
</evidence>